<proteinExistence type="predicted"/>
<name>A0AAD9PAH6_RIDPI</name>
<feature type="chain" id="PRO_5042227910" evidence="2">
    <location>
        <begin position="17"/>
        <end position="125"/>
    </location>
</feature>
<protein>
    <submittedName>
        <fullName evidence="3">Uncharacterized protein</fullName>
    </submittedName>
</protein>
<evidence type="ECO:0000313" key="3">
    <source>
        <dbReference type="EMBL" id="KAK2191107.1"/>
    </source>
</evidence>
<evidence type="ECO:0000313" key="4">
    <source>
        <dbReference type="Proteomes" id="UP001209878"/>
    </source>
</evidence>
<keyword evidence="1" id="KW-0472">Membrane</keyword>
<sequence>MMNATLAFCILALTSSSVPPLLLIVLHKYVNESVSSSGSPFIVMGLLFFVLAFIILVLLLLMLSPSCVDIMFSSSVFSASVDGRGRGERGHPQSPGPPTGSKVATGYHFFCFCSIFDDPHYDKEE</sequence>
<feature type="signal peptide" evidence="2">
    <location>
        <begin position="1"/>
        <end position="16"/>
    </location>
</feature>
<feature type="transmembrane region" description="Helical" evidence="1">
    <location>
        <begin position="41"/>
        <end position="63"/>
    </location>
</feature>
<accession>A0AAD9PAH6</accession>
<keyword evidence="4" id="KW-1185">Reference proteome</keyword>
<organism evidence="3 4">
    <name type="scientific">Ridgeia piscesae</name>
    <name type="common">Tubeworm</name>
    <dbReference type="NCBI Taxonomy" id="27915"/>
    <lineage>
        <taxon>Eukaryota</taxon>
        <taxon>Metazoa</taxon>
        <taxon>Spiralia</taxon>
        <taxon>Lophotrochozoa</taxon>
        <taxon>Annelida</taxon>
        <taxon>Polychaeta</taxon>
        <taxon>Sedentaria</taxon>
        <taxon>Canalipalpata</taxon>
        <taxon>Sabellida</taxon>
        <taxon>Siboglinidae</taxon>
        <taxon>Ridgeia</taxon>
    </lineage>
</organism>
<evidence type="ECO:0000256" key="2">
    <source>
        <dbReference type="SAM" id="SignalP"/>
    </source>
</evidence>
<evidence type="ECO:0000256" key="1">
    <source>
        <dbReference type="SAM" id="Phobius"/>
    </source>
</evidence>
<dbReference type="Proteomes" id="UP001209878">
    <property type="component" value="Unassembled WGS sequence"/>
</dbReference>
<reference evidence="3" key="1">
    <citation type="journal article" date="2023" name="Mol. Biol. Evol.">
        <title>Third-Generation Sequencing Reveals the Adaptive Role of the Epigenome in Three Deep-Sea Polychaetes.</title>
        <authorList>
            <person name="Perez M."/>
            <person name="Aroh O."/>
            <person name="Sun Y."/>
            <person name="Lan Y."/>
            <person name="Juniper S.K."/>
            <person name="Young C.R."/>
            <person name="Angers B."/>
            <person name="Qian P.Y."/>
        </authorList>
    </citation>
    <scope>NUCLEOTIDE SEQUENCE</scope>
    <source>
        <strain evidence="3">R07B-5</strain>
    </source>
</reference>
<gene>
    <name evidence="3" type="ORF">NP493_61g04022</name>
</gene>
<keyword evidence="2" id="KW-0732">Signal</keyword>
<dbReference type="EMBL" id="JAODUO010000060">
    <property type="protein sequence ID" value="KAK2191107.1"/>
    <property type="molecule type" value="Genomic_DNA"/>
</dbReference>
<keyword evidence="1" id="KW-1133">Transmembrane helix</keyword>
<comment type="caution">
    <text evidence="3">The sequence shown here is derived from an EMBL/GenBank/DDBJ whole genome shotgun (WGS) entry which is preliminary data.</text>
</comment>
<keyword evidence="1" id="KW-0812">Transmembrane</keyword>
<dbReference type="AlphaFoldDB" id="A0AAD9PAH6"/>